<dbReference type="RefSeq" id="WP_406793401.1">
    <property type="nucleotide sequence ID" value="NZ_JBJHZX010000028.1"/>
</dbReference>
<dbReference type="InterPro" id="IPR012933">
    <property type="entry name" value="HicA_mRNA_interferase"/>
</dbReference>
<evidence type="ECO:0000256" key="3">
    <source>
        <dbReference type="ARBA" id="ARBA00022722"/>
    </source>
</evidence>
<dbReference type="PANTHER" id="PTHR34873:SF3">
    <property type="entry name" value="ADDICTION MODULE TOXIN, HICA FAMILY"/>
    <property type="match status" value="1"/>
</dbReference>
<keyword evidence="4" id="KW-0255">Endonuclease</keyword>
<protein>
    <submittedName>
        <fullName evidence="8">Type II toxin-antitoxin system HicA family toxin</fullName>
    </submittedName>
</protein>
<evidence type="ECO:0000256" key="6">
    <source>
        <dbReference type="ARBA" id="ARBA00022884"/>
    </source>
</evidence>
<keyword evidence="2" id="KW-1277">Toxin-antitoxin system</keyword>
<evidence type="ECO:0000256" key="4">
    <source>
        <dbReference type="ARBA" id="ARBA00022759"/>
    </source>
</evidence>
<keyword evidence="9" id="KW-1185">Reference proteome</keyword>
<organism evidence="8 9">
    <name type="scientific">Candidatus Clostridium eludens</name>
    <dbReference type="NCBI Taxonomy" id="3381663"/>
    <lineage>
        <taxon>Bacteria</taxon>
        <taxon>Bacillati</taxon>
        <taxon>Bacillota</taxon>
        <taxon>Clostridia</taxon>
        <taxon>Eubacteriales</taxon>
        <taxon>Clostridiaceae</taxon>
        <taxon>Clostridium</taxon>
    </lineage>
</organism>
<keyword evidence="6" id="KW-0694">RNA-binding</keyword>
<dbReference type="InterPro" id="IPR038570">
    <property type="entry name" value="HicA_sf"/>
</dbReference>
<keyword evidence="7" id="KW-0346">Stress response</keyword>
<evidence type="ECO:0000256" key="7">
    <source>
        <dbReference type="ARBA" id="ARBA00023016"/>
    </source>
</evidence>
<evidence type="ECO:0000256" key="1">
    <source>
        <dbReference type="ARBA" id="ARBA00006620"/>
    </source>
</evidence>
<evidence type="ECO:0000256" key="2">
    <source>
        <dbReference type="ARBA" id="ARBA00022649"/>
    </source>
</evidence>
<evidence type="ECO:0000313" key="8">
    <source>
        <dbReference type="EMBL" id="MFL0197296.1"/>
    </source>
</evidence>
<sequence length="60" mass="6865">MIPKELIKILKEDGWVLKNQVGSHKHFIHPTKKGKIQVPYHNKDLKPGTLNKILKDAGLK</sequence>
<keyword evidence="3" id="KW-0540">Nuclease</keyword>
<accession>A0ABW8SPM2</accession>
<dbReference type="PANTHER" id="PTHR34873">
    <property type="entry name" value="SSR1766 PROTEIN"/>
    <property type="match status" value="1"/>
</dbReference>
<name>A0ABW8SPM2_9CLOT</name>
<evidence type="ECO:0000256" key="5">
    <source>
        <dbReference type="ARBA" id="ARBA00022801"/>
    </source>
</evidence>
<dbReference type="Proteomes" id="UP001623660">
    <property type="component" value="Unassembled WGS sequence"/>
</dbReference>
<dbReference type="Gene3D" id="3.30.920.30">
    <property type="entry name" value="Hypothetical protein"/>
    <property type="match status" value="1"/>
</dbReference>
<dbReference type="EMBL" id="JBJHZX010000028">
    <property type="protein sequence ID" value="MFL0197296.1"/>
    <property type="molecule type" value="Genomic_DNA"/>
</dbReference>
<evidence type="ECO:0000313" key="9">
    <source>
        <dbReference type="Proteomes" id="UP001623660"/>
    </source>
</evidence>
<keyword evidence="5" id="KW-0378">Hydrolase</keyword>
<proteinExistence type="inferred from homology"/>
<dbReference type="SUPFAM" id="SSF54786">
    <property type="entry name" value="YcfA/nrd intein domain"/>
    <property type="match status" value="1"/>
</dbReference>
<comment type="similarity">
    <text evidence="1">Belongs to the HicA mRNA interferase family.</text>
</comment>
<comment type="caution">
    <text evidence="8">The sequence shown here is derived from an EMBL/GenBank/DDBJ whole genome shotgun (WGS) entry which is preliminary data.</text>
</comment>
<dbReference type="Pfam" id="PF07927">
    <property type="entry name" value="HicA_toxin"/>
    <property type="match status" value="1"/>
</dbReference>
<reference evidence="8 9" key="1">
    <citation type="submission" date="2024-11" db="EMBL/GenBank/DDBJ databases">
        <authorList>
            <person name="Heng Y.C."/>
            <person name="Lim A.C.H."/>
            <person name="Lee J.K.Y."/>
            <person name="Kittelmann S."/>
        </authorList>
    </citation>
    <scope>NUCLEOTIDE SEQUENCE [LARGE SCALE GENOMIC DNA]</scope>
    <source>
        <strain evidence="8 9">WILCCON 0269</strain>
    </source>
</reference>
<gene>
    <name evidence="8" type="ORF">ACJDU8_17275</name>
</gene>